<organism evidence="3 4">
    <name type="scientific">Neoarthrinium moseri</name>
    <dbReference type="NCBI Taxonomy" id="1658444"/>
    <lineage>
        <taxon>Eukaryota</taxon>
        <taxon>Fungi</taxon>
        <taxon>Dikarya</taxon>
        <taxon>Ascomycota</taxon>
        <taxon>Pezizomycotina</taxon>
        <taxon>Sordariomycetes</taxon>
        <taxon>Xylariomycetidae</taxon>
        <taxon>Amphisphaeriales</taxon>
        <taxon>Apiosporaceae</taxon>
        <taxon>Neoarthrinium</taxon>
    </lineage>
</organism>
<dbReference type="Proteomes" id="UP000829685">
    <property type="component" value="Unassembled WGS sequence"/>
</dbReference>
<dbReference type="AlphaFoldDB" id="A0A9P9WGD6"/>
<gene>
    <name evidence="3" type="ORF">JX265_009345</name>
</gene>
<accession>A0A9P9WGD6</accession>
<evidence type="ECO:0000256" key="1">
    <source>
        <dbReference type="SAM" id="Coils"/>
    </source>
</evidence>
<reference evidence="3" key="1">
    <citation type="submission" date="2021-03" db="EMBL/GenBank/DDBJ databases">
        <title>Revisited historic fungal species revealed as producer of novel bioactive compounds through whole genome sequencing and comparative genomics.</title>
        <authorList>
            <person name="Vignolle G.A."/>
            <person name="Hochenegger N."/>
            <person name="Mach R.L."/>
            <person name="Mach-Aigner A.R."/>
            <person name="Javad Rahimi M."/>
            <person name="Salim K.A."/>
            <person name="Chan C.M."/>
            <person name="Lim L.B.L."/>
            <person name="Cai F."/>
            <person name="Druzhinina I.S."/>
            <person name="U'Ren J.M."/>
            <person name="Derntl C."/>
        </authorList>
    </citation>
    <scope>NUCLEOTIDE SEQUENCE</scope>
    <source>
        <strain evidence="3">TUCIM 5799</strain>
    </source>
</reference>
<dbReference type="EMBL" id="JAFIMR010000028">
    <property type="protein sequence ID" value="KAI1861842.1"/>
    <property type="molecule type" value="Genomic_DNA"/>
</dbReference>
<evidence type="ECO:0000313" key="4">
    <source>
        <dbReference type="Proteomes" id="UP000829685"/>
    </source>
</evidence>
<sequence length="752" mass="85168">MSAVQPRPASPGEDNPIVCRLTETLFEVTVSKQNRLNFFSDSVQRLNQNREEAEVTLRNLKTWSPELADSFRIRDPDTLINNPFRLICESDLGHVPFDSENVFRQFIAVSYCWRHDDNDWPGDGSVPSAPWPFSRTFVDAVLSERGVHGGAPEGDANFRREGIWIDQMCIRQSDEVEKQQSIAMMDIIYDRCRKLLILLEDVTFTPEEVSVLEKYNNPWPKTIDEAIWKPEKADVPHLASLCAKVENSRWWSRSWCWHEIEVNKPWSDLRHQYHNHNATFVVKLASSVGNGSAYKLRYMTLQNARHASMSSANYIHGPDFLRKTIRWTIGDNKTSPYQDPPHRGAGTERSSLLGRFFVTSYTDCSIASDIVSISINLCGLALYFVGHFRNHDRVFFVMATLALACGEKRPLTWMDNDYTNDYTLLTLDERGGHGNSWLSRPTGGLDTGLPKFTVGGVRGLHRVSSHHIELDLLFFEAPVEKITDDQVKATYEIFPDNPIKSRKVEFQNQGFNPHMDDSEKDDKFCDSFRRKVLAGACNIGLAGIRRFWAVLEREVVEPSFNNARFVPFAGDDALRPAAKKMVDRLSTSDTCSIPALQDRNSDEEIMLSFLTFLTDPRALYMITPCPGIVRCNEGEGAILGHPALRFLSDYHDQSGYRLAIPTDLVDSPSNVPRVWILQPLEEGEKAKRLDAHGDNNGVSSCNDIGVSDSTGARWRLVGKCLLLGEPSLVLSETDGNMKSRFLALRKRQWVQA</sequence>
<dbReference type="InterPro" id="IPR052895">
    <property type="entry name" value="HetReg/Transcr_Mod"/>
</dbReference>
<feature type="coiled-coil region" evidence="1">
    <location>
        <begin position="36"/>
        <end position="63"/>
    </location>
</feature>
<dbReference type="PANTHER" id="PTHR24148">
    <property type="entry name" value="ANKYRIN REPEAT DOMAIN-CONTAINING PROTEIN 39 HOMOLOG-RELATED"/>
    <property type="match status" value="1"/>
</dbReference>
<protein>
    <recommendedName>
        <fullName evidence="2">Heterokaryon incompatibility domain-containing protein</fullName>
    </recommendedName>
</protein>
<proteinExistence type="predicted"/>
<evidence type="ECO:0000313" key="3">
    <source>
        <dbReference type="EMBL" id="KAI1861842.1"/>
    </source>
</evidence>
<dbReference type="InterPro" id="IPR010730">
    <property type="entry name" value="HET"/>
</dbReference>
<feature type="domain" description="Heterokaryon incompatibility" evidence="2">
    <location>
        <begin position="106"/>
        <end position="259"/>
    </location>
</feature>
<name>A0A9P9WGD6_9PEZI</name>
<evidence type="ECO:0000259" key="2">
    <source>
        <dbReference type="Pfam" id="PF06985"/>
    </source>
</evidence>
<dbReference type="Pfam" id="PF06985">
    <property type="entry name" value="HET"/>
    <property type="match status" value="1"/>
</dbReference>
<keyword evidence="4" id="KW-1185">Reference proteome</keyword>
<comment type="caution">
    <text evidence="3">The sequence shown here is derived from an EMBL/GenBank/DDBJ whole genome shotgun (WGS) entry which is preliminary data.</text>
</comment>
<dbReference type="PANTHER" id="PTHR24148:SF73">
    <property type="entry name" value="HET DOMAIN PROTEIN (AFU_ORTHOLOGUE AFUA_8G01020)"/>
    <property type="match status" value="1"/>
</dbReference>
<keyword evidence="1" id="KW-0175">Coiled coil</keyword>